<reference evidence="1 2" key="1">
    <citation type="journal article" date="2018" name="Front. Plant Sci.">
        <title>Red Clover (Trifolium pratense) and Zigzag Clover (T. medium) - A Picture of Genomic Similarities and Differences.</title>
        <authorList>
            <person name="Dluhosova J."/>
            <person name="Istvanek J."/>
            <person name="Nedelnik J."/>
            <person name="Repkova J."/>
        </authorList>
    </citation>
    <scope>NUCLEOTIDE SEQUENCE [LARGE SCALE GENOMIC DNA]</scope>
    <source>
        <strain evidence="2">cv. 10/8</strain>
        <tissue evidence="1">Leaf</tissue>
    </source>
</reference>
<organism evidence="1 2">
    <name type="scientific">Trifolium medium</name>
    <dbReference type="NCBI Taxonomy" id="97028"/>
    <lineage>
        <taxon>Eukaryota</taxon>
        <taxon>Viridiplantae</taxon>
        <taxon>Streptophyta</taxon>
        <taxon>Embryophyta</taxon>
        <taxon>Tracheophyta</taxon>
        <taxon>Spermatophyta</taxon>
        <taxon>Magnoliopsida</taxon>
        <taxon>eudicotyledons</taxon>
        <taxon>Gunneridae</taxon>
        <taxon>Pentapetalae</taxon>
        <taxon>rosids</taxon>
        <taxon>fabids</taxon>
        <taxon>Fabales</taxon>
        <taxon>Fabaceae</taxon>
        <taxon>Papilionoideae</taxon>
        <taxon>50 kb inversion clade</taxon>
        <taxon>NPAAA clade</taxon>
        <taxon>Hologalegina</taxon>
        <taxon>IRL clade</taxon>
        <taxon>Trifolieae</taxon>
        <taxon>Trifolium</taxon>
    </lineage>
</organism>
<name>A0A392T392_9FABA</name>
<feature type="non-terminal residue" evidence="1">
    <location>
        <position position="61"/>
    </location>
</feature>
<protein>
    <submittedName>
        <fullName evidence="1">Uncharacterized protein</fullName>
    </submittedName>
</protein>
<sequence length="61" mass="6584">MKLAVVVTSQIYRRPAVSTEVVASHGDGCSTIVEVLSRFDQSLAILTDVIPVRVDQVASVR</sequence>
<dbReference type="EMBL" id="LXQA010492778">
    <property type="protein sequence ID" value="MCI55232.1"/>
    <property type="molecule type" value="Genomic_DNA"/>
</dbReference>
<comment type="caution">
    <text evidence="1">The sequence shown here is derived from an EMBL/GenBank/DDBJ whole genome shotgun (WGS) entry which is preliminary data.</text>
</comment>
<accession>A0A392T392</accession>
<proteinExistence type="predicted"/>
<evidence type="ECO:0000313" key="2">
    <source>
        <dbReference type="Proteomes" id="UP000265520"/>
    </source>
</evidence>
<keyword evidence="2" id="KW-1185">Reference proteome</keyword>
<dbReference type="AlphaFoldDB" id="A0A392T392"/>
<evidence type="ECO:0000313" key="1">
    <source>
        <dbReference type="EMBL" id="MCI55232.1"/>
    </source>
</evidence>
<dbReference type="Proteomes" id="UP000265520">
    <property type="component" value="Unassembled WGS sequence"/>
</dbReference>